<comment type="caution">
    <text evidence="3">The sequence shown here is derived from an EMBL/GenBank/DDBJ whole genome shotgun (WGS) entry which is preliminary data.</text>
</comment>
<evidence type="ECO:0000256" key="2">
    <source>
        <dbReference type="RuleBase" id="RU003707"/>
    </source>
</evidence>
<dbReference type="NCBIfam" id="NF005700">
    <property type="entry name" value="PRK07511.1"/>
    <property type="match status" value="1"/>
</dbReference>
<dbReference type="EMBL" id="JANFFA010000003">
    <property type="protein sequence ID" value="MDQ2095054.1"/>
    <property type="molecule type" value="Genomic_DNA"/>
</dbReference>
<dbReference type="Gene3D" id="3.90.226.10">
    <property type="entry name" value="2-enoyl-CoA Hydratase, Chain A, domain 1"/>
    <property type="match status" value="1"/>
</dbReference>
<sequence>MSDKHTDETQLKVAREGGVLTLTLDGAATRNSISAPIYRAIQAEMIGAGQDPDIRAVVLTGAHGFFSSGGNIANLKASAQKSMAEVSVNTDLLNAMILSIRDCPVPVIAAVEGGAAGAGLSLALACDMIVAAEGAKFVVAYVKVGLAPDGGVTHFLSHALPRQLVSEMCFTGAPVLAERLAGFGVVNRVVPVGAALGEATAWAGELARGAVGAMAVMKEEIAVAPKNDLATQLALEARGINRARYGAEAAEGLAAFLEKRGPDFAGAVADDEDRE</sequence>
<dbReference type="GO" id="GO:0003824">
    <property type="term" value="F:catalytic activity"/>
    <property type="evidence" value="ECO:0007669"/>
    <property type="project" value="InterPro"/>
</dbReference>
<comment type="similarity">
    <text evidence="1 2">Belongs to the enoyl-CoA hydratase/isomerase family.</text>
</comment>
<dbReference type="InterPro" id="IPR014748">
    <property type="entry name" value="Enoyl-CoA_hydra_C"/>
</dbReference>
<reference evidence="3" key="1">
    <citation type="submission" date="2022-07" db="EMBL/GenBank/DDBJ databases">
        <authorList>
            <person name="Otstavnykh N."/>
            <person name="Isaeva M."/>
            <person name="Bystritskaya E."/>
        </authorList>
    </citation>
    <scope>NUCLEOTIDE SEQUENCE</scope>
    <source>
        <strain evidence="3">10Alg 79</strain>
    </source>
</reference>
<dbReference type="RefSeq" id="WP_317626656.1">
    <property type="nucleotide sequence ID" value="NZ_JANFFA010000003.1"/>
</dbReference>
<gene>
    <name evidence="3" type="ORF">NOI20_13105</name>
</gene>
<accession>A0AAJ1U8S2</accession>
<proteinExistence type="inferred from homology"/>
<evidence type="ECO:0000256" key="1">
    <source>
        <dbReference type="ARBA" id="ARBA00005254"/>
    </source>
</evidence>
<dbReference type="InterPro" id="IPR001753">
    <property type="entry name" value="Enoyl-CoA_hydra/iso"/>
</dbReference>
<evidence type="ECO:0000313" key="4">
    <source>
        <dbReference type="Proteomes" id="UP001227162"/>
    </source>
</evidence>
<dbReference type="PROSITE" id="PS00166">
    <property type="entry name" value="ENOYL_COA_HYDRATASE"/>
    <property type="match status" value="1"/>
</dbReference>
<evidence type="ECO:0000313" key="3">
    <source>
        <dbReference type="EMBL" id="MDQ2095054.1"/>
    </source>
</evidence>
<dbReference type="InterPro" id="IPR029045">
    <property type="entry name" value="ClpP/crotonase-like_dom_sf"/>
</dbReference>
<keyword evidence="4" id="KW-1185">Reference proteome</keyword>
<dbReference type="PANTHER" id="PTHR43459">
    <property type="entry name" value="ENOYL-COA HYDRATASE"/>
    <property type="match status" value="1"/>
</dbReference>
<protein>
    <submittedName>
        <fullName evidence="3">Enoyl-CoA hydratase family protein</fullName>
    </submittedName>
</protein>
<dbReference type="SUPFAM" id="SSF52096">
    <property type="entry name" value="ClpP/crotonase"/>
    <property type="match status" value="1"/>
</dbReference>
<reference evidence="3" key="2">
    <citation type="submission" date="2023-04" db="EMBL/GenBank/DDBJ databases">
        <title>'Rhodoalgimonas zhirmunskyi' gen. nov., isolated from a red alga.</title>
        <authorList>
            <person name="Nedashkovskaya O.I."/>
            <person name="Otstavnykh N.Y."/>
            <person name="Bystritskaya E.P."/>
            <person name="Balabanova L.A."/>
            <person name="Isaeva M.P."/>
        </authorList>
    </citation>
    <scope>NUCLEOTIDE SEQUENCE</scope>
    <source>
        <strain evidence="3">10Alg 79</strain>
    </source>
</reference>
<dbReference type="AlphaFoldDB" id="A0AAJ1U8S2"/>
<dbReference type="Pfam" id="PF00378">
    <property type="entry name" value="ECH_1"/>
    <property type="match status" value="1"/>
</dbReference>
<dbReference type="Gene3D" id="1.10.12.10">
    <property type="entry name" value="Lyase 2-enoyl-coa Hydratase, Chain A, domain 2"/>
    <property type="match status" value="1"/>
</dbReference>
<organism evidence="3 4">
    <name type="scientific">Rhodalgimonas zhirmunskyi</name>
    <dbReference type="NCBI Taxonomy" id="2964767"/>
    <lineage>
        <taxon>Bacteria</taxon>
        <taxon>Pseudomonadati</taxon>
        <taxon>Pseudomonadota</taxon>
        <taxon>Alphaproteobacteria</taxon>
        <taxon>Rhodobacterales</taxon>
        <taxon>Roseobacteraceae</taxon>
        <taxon>Rhodalgimonas</taxon>
    </lineage>
</organism>
<name>A0AAJ1U8S2_9RHOB</name>
<dbReference type="Proteomes" id="UP001227162">
    <property type="component" value="Unassembled WGS sequence"/>
</dbReference>
<dbReference type="CDD" id="cd06558">
    <property type="entry name" value="crotonase-like"/>
    <property type="match status" value="1"/>
</dbReference>
<dbReference type="InterPro" id="IPR018376">
    <property type="entry name" value="Enoyl-CoA_hyd/isom_CS"/>
</dbReference>
<dbReference type="NCBIfam" id="NF046063">
    <property type="entry name" value="oxepin_alt"/>
    <property type="match status" value="1"/>
</dbReference>
<dbReference type="PANTHER" id="PTHR43459:SF1">
    <property type="entry name" value="EG:BACN32G11.4 PROTEIN"/>
    <property type="match status" value="1"/>
</dbReference>